<feature type="compositionally biased region" description="Polar residues" evidence="1">
    <location>
        <begin position="10"/>
        <end position="25"/>
    </location>
</feature>
<protein>
    <submittedName>
        <fullName evidence="2">Uncharacterized protein</fullName>
    </submittedName>
</protein>
<dbReference type="EMBL" id="RRYP01001283">
    <property type="protein sequence ID" value="TNV86131.1"/>
    <property type="molecule type" value="Genomic_DNA"/>
</dbReference>
<feature type="compositionally biased region" description="Polar residues" evidence="1">
    <location>
        <begin position="53"/>
        <end position="74"/>
    </location>
</feature>
<accession>A0A8J8P2A4</accession>
<comment type="caution">
    <text evidence="2">The sequence shown here is derived from an EMBL/GenBank/DDBJ whole genome shotgun (WGS) entry which is preliminary data.</text>
</comment>
<name>A0A8J8P2A4_HALGN</name>
<evidence type="ECO:0000256" key="1">
    <source>
        <dbReference type="SAM" id="MobiDB-lite"/>
    </source>
</evidence>
<evidence type="ECO:0000313" key="3">
    <source>
        <dbReference type="Proteomes" id="UP000785679"/>
    </source>
</evidence>
<sequence length="142" mass="15816">MKEGVASRDNFFSNTKNTLQQVPTSFTNKFPNCRCSKSQIISKRGGRPDQSKENQGSPHATIQQESSRQALLEKSSNIASPEVVVYTNNKLDAFRQKLDKPHENKLKLQERLGIVEDKYKKTASTSILVSPKVTSTAGGSFR</sequence>
<evidence type="ECO:0000313" key="2">
    <source>
        <dbReference type="EMBL" id="TNV86131.1"/>
    </source>
</evidence>
<feature type="region of interest" description="Disordered" evidence="1">
    <location>
        <begin position="37"/>
        <end position="74"/>
    </location>
</feature>
<dbReference type="Proteomes" id="UP000785679">
    <property type="component" value="Unassembled WGS sequence"/>
</dbReference>
<gene>
    <name evidence="2" type="ORF">FGO68_gene5129</name>
</gene>
<feature type="region of interest" description="Disordered" evidence="1">
    <location>
        <begin position="1"/>
        <end position="25"/>
    </location>
</feature>
<organism evidence="2 3">
    <name type="scientific">Halteria grandinella</name>
    <dbReference type="NCBI Taxonomy" id="5974"/>
    <lineage>
        <taxon>Eukaryota</taxon>
        <taxon>Sar</taxon>
        <taxon>Alveolata</taxon>
        <taxon>Ciliophora</taxon>
        <taxon>Intramacronucleata</taxon>
        <taxon>Spirotrichea</taxon>
        <taxon>Stichotrichia</taxon>
        <taxon>Sporadotrichida</taxon>
        <taxon>Halteriidae</taxon>
        <taxon>Halteria</taxon>
    </lineage>
</organism>
<dbReference type="AlphaFoldDB" id="A0A8J8P2A4"/>
<proteinExistence type="predicted"/>
<reference evidence="2" key="1">
    <citation type="submission" date="2019-06" db="EMBL/GenBank/DDBJ databases">
        <authorList>
            <person name="Zheng W."/>
        </authorList>
    </citation>
    <scope>NUCLEOTIDE SEQUENCE</scope>
    <source>
        <strain evidence="2">QDHG01</strain>
    </source>
</reference>
<keyword evidence="3" id="KW-1185">Reference proteome</keyword>